<comment type="caution">
    <text evidence="4">The sequence shown here is derived from an EMBL/GenBank/DDBJ whole genome shotgun (WGS) entry which is preliminary data.</text>
</comment>
<evidence type="ECO:0000313" key="5">
    <source>
        <dbReference type="Proteomes" id="UP000053317"/>
    </source>
</evidence>
<keyword evidence="2" id="KW-0378">Hydrolase</keyword>
<dbReference type="OrthoDB" id="4676at2759"/>
<dbReference type="Proteomes" id="UP000053317">
    <property type="component" value="Unassembled WGS sequence"/>
</dbReference>
<dbReference type="Pfam" id="PF01546">
    <property type="entry name" value="Peptidase_M20"/>
    <property type="match status" value="1"/>
</dbReference>
<dbReference type="GO" id="GO:0016813">
    <property type="term" value="F:hydrolase activity, acting on carbon-nitrogen (but not peptide) bonds, in linear amidines"/>
    <property type="evidence" value="ECO:0007669"/>
    <property type="project" value="InterPro"/>
</dbReference>
<dbReference type="InterPro" id="IPR002933">
    <property type="entry name" value="Peptidase_M20"/>
</dbReference>
<dbReference type="Pfam" id="PF07687">
    <property type="entry name" value="M20_dimer"/>
    <property type="match status" value="1"/>
</dbReference>
<dbReference type="InterPro" id="IPR010158">
    <property type="entry name" value="Amidase_Cbmase"/>
</dbReference>
<dbReference type="InterPro" id="IPR036264">
    <property type="entry name" value="Bact_exopeptidase_dim_dom"/>
</dbReference>
<reference evidence="4 5" key="2">
    <citation type="submission" date="2015-05" db="EMBL/GenBank/DDBJ databases">
        <authorList>
            <person name="Morales-Cruz A."/>
            <person name="Amrine K.C."/>
            <person name="Cantu D."/>
        </authorList>
    </citation>
    <scope>NUCLEOTIDE SEQUENCE [LARGE SCALE GENOMIC DNA]</scope>
    <source>
        <strain evidence="4">UCRPC4</strain>
    </source>
</reference>
<dbReference type="CDD" id="cd03884">
    <property type="entry name" value="M20_bAS"/>
    <property type="match status" value="1"/>
</dbReference>
<dbReference type="InterPro" id="IPR011650">
    <property type="entry name" value="Peptidase_M20_dimer"/>
</dbReference>
<name>A0A0G2FYP7_PHACM</name>
<evidence type="ECO:0000256" key="1">
    <source>
        <dbReference type="ARBA" id="ARBA00006247"/>
    </source>
</evidence>
<dbReference type="AlphaFoldDB" id="A0A0G2FYP7"/>
<dbReference type="SUPFAM" id="SSF53187">
    <property type="entry name" value="Zn-dependent exopeptidases"/>
    <property type="match status" value="1"/>
</dbReference>
<dbReference type="Gene3D" id="3.30.70.360">
    <property type="match status" value="1"/>
</dbReference>
<dbReference type="Gene3D" id="3.40.630.10">
    <property type="entry name" value="Zn peptidases"/>
    <property type="match status" value="1"/>
</dbReference>
<keyword evidence="5" id="KW-1185">Reference proteome</keyword>
<comment type="similarity">
    <text evidence="1">Belongs to the peptidase M20A family.</text>
</comment>
<organism evidence="4 5">
    <name type="scientific">Phaeomoniella chlamydospora</name>
    <name type="common">Phaeoacremonium chlamydosporum</name>
    <dbReference type="NCBI Taxonomy" id="158046"/>
    <lineage>
        <taxon>Eukaryota</taxon>
        <taxon>Fungi</taxon>
        <taxon>Dikarya</taxon>
        <taxon>Ascomycota</taxon>
        <taxon>Pezizomycotina</taxon>
        <taxon>Eurotiomycetes</taxon>
        <taxon>Chaetothyriomycetidae</taxon>
        <taxon>Phaeomoniellales</taxon>
        <taxon>Phaeomoniellaceae</taxon>
        <taxon>Phaeomoniella</taxon>
    </lineage>
</organism>
<dbReference type="SUPFAM" id="SSF55031">
    <property type="entry name" value="Bacterial exopeptidase dimerisation domain"/>
    <property type="match status" value="1"/>
</dbReference>
<sequence length="393" mass="42995">MNRLASNDDDKKVRDWFVEETRLYGCFHKIDHMGNIFAIRPGQNNDLPPIAIGSHLDTQPTGGRYDGILGVLCGIEVLRILHENQVTTYAPFAIVNWTNEEGARFPPAMLASGVWAEEFTTDYGQSRSDHSGITLGEELSRIGYLGPEPCSYKSIPLLAHFECHIEQGTLLEEANLPVGAVKGVQCIGWYNIHVTGKESHCGSAPMNRRHDALLAAANIIVAVNKLAAEGEYFEKGSRATIAVINSEPQSINTIAGKVQMSLDVRCVTDEDLKGLETLISNSIDGVAERHGVDVEFKNIWTSPGIDFDNLMVQCVQDSAASIDCHKTLVSSVGHDSVYTSKRVPTAMLFTRCRDGVSHNPAEYTTPEDCAASAEVMLGAYLRYDDLVRDSHGA</sequence>
<evidence type="ECO:0000259" key="3">
    <source>
        <dbReference type="Pfam" id="PF07687"/>
    </source>
</evidence>
<dbReference type="PIRSF" id="PIRSF001235">
    <property type="entry name" value="Amidase_carbamoylase"/>
    <property type="match status" value="1"/>
</dbReference>
<dbReference type="PANTHER" id="PTHR32494:SF5">
    <property type="entry name" value="ALLANTOATE AMIDOHYDROLASE"/>
    <property type="match status" value="1"/>
</dbReference>
<dbReference type="NCBIfam" id="TIGR01879">
    <property type="entry name" value="hydantase"/>
    <property type="match status" value="1"/>
</dbReference>
<protein>
    <submittedName>
        <fullName evidence="4">Putative n-carbamoyl-l-amino acid</fullName>
    </submittedName>
</protein>
<dbReference type="EMBL" id="LCWF01000155">
    <property type="protein sequence ID" value="KKY16863.1"/>
    <property type="molecule type" value="Genomic_DNA"/>
</dbReference>
<gene>
    <name evidence="4" type="ORF">UCRPC4_g05821</name>
</gene>
<feature type="domain" description="Peptidase M20 dimerisation" evidence="3">
    <location>
        <begin position="187"/>
        <end position="283"/>
    </location>
</feature>
<accession>A0A0G2FYP7</accession>
<reference evidence="4 5" key="1">
    <citation type="submission" date="2015-05" db="EMBL/GenBank/DDBJ databases">
        <title>Distinctive expansion of gene families associated with plant cell wall degradation and secondary metabolism in the genomes of grapevine trunk pathogens.</title>
        <authorList>
            <person name="Lawrence D.P."/>
            <person name="Travadon R."/>
            <person name="Rolshausen P.E."/>
            <person name="Baumgartner K."/>
        </authorList>
    </citation>
    <scope>NUCLEOTIDE SEQUENCE [LARGE SCALE GENOMIC DNA]</scope>
    <source>
        <strain evidence="4">UCRPC4</strain>
    </source>
</reference>
<dbReference type="PANTHER" id="PTHR32494">
    <property type="entry name" value="ALLANTOATE DEIMINASE-RELATED"/>
    <property type="match status" value="1"/>
</dbReference>
<evidence type="ECO:0000256" key="2">
    <source>
        <dbReference type="ARBA" id="ARBA00022801"/>
    </source>
</evidence>
<evidence type="ECO:0000313" key="4">
    <source>
        <dbReference type="EMBL" id="KKY16863.1"/>
    </source>
</evidence>
<proteinExistence type="inferred from homology"/>